<dbReference type="RefSeq" id="WP_345326659.1">
    <property type="nucleotide sequence ID" value="NZ_BAABGA010000068.1"/>
</dbReference>
<proteinExistence type="predicted"/>
<evidence type="ECO:0000256" key="1">
    <source>
        <dbReference type="SAM" id="MobiDB-lite"/>
    </source>
</evidence>
<evidence type="ECO:0000313" key="4">
    <source>
        <dbReference type="Proteomes" id="UP001500840"/>
    </source>
</evidence>
<accession>A0ABP8NB57</accession>
<organism evidence="3 4">
    <name type="scientific">Novipirellula rosea</name>
    <dbReference type="NCBI Taxonomy" id="1031540"/>
    <lineage>
        <taxon>Bacteria</taxon>
        <taxon>Pseudomonadati</taxon>
        <taxon>Planctomycetota</taxon>
        <taxon>Planctomycetia</taxon>
        <taxon>Pirellulales</taxon>
        <taxon>Pirellulaceae</taxon>
        <taxon>Novipirellula</taxon>
    </lineage>
</organism>
<reference evidence="4" key="1">
    <citation type="journal article" date="2019" name="Int. J. Syst. Evol. Microbiol.">
        <title>The Global Catalogue of Microorganisms (GCM) 10K type strain sequencing project: providing services to taxonomists for standard genome sequencing and annotation.</title>
        <authorList>
            <consortium name="The Broad Institute Genomics Platform"/>
            <consortium name="The Broad Institute Genome Sequencing Center for Infectious Disease"/>
            <person name="Wu L."/>
            <person name="Ma J."/>
        </authorList>
    </citation>
    <scope>NUCLEOTIDE SEQUENCE [LARGE SCALE GENOMIC DNA]</scope>
    <source>
        <strain evidence="4">JCM 17759</strain>
    </source>
</reference>
<evidence type="ECO:0000313" key="3">
    <source>
        <dbReference type="EMBL" id="GAA4464407.1"/>
    </source>
</evidence>
<evidence type="ECO:0008006" key="5">
    <source>
        <dbReference type="Google" id="ProtNLM"/>
    </source>
</evidence>
<keyword evidence="2" id="KW-0812">Transmembrane</keyword>
<evidence type="ECO:0000256" key="2">
    <source>
        <dbReference type="SAM" id="Phobius"/>
    </source>
</evidence>
<dbReference type="EMBL" id="BAABGA010000068">
    <property type="protein sequence ID" value="GAA4464407.1"/>
    <property type="molecule type" value="Genomic_DNA"/>
</dbReference>
<keyword evidence="2" id="KW-0472">Membrane</keyword>
<dbReference type="InterPro" id="IPR012683">
    <property type="entry name" value="CHP02302_TM"/>
</dbReference>
<keyword evidence="2" id="KW-1133">Transmembrane helix</keyword>
<dbReference type="Proteomes" id="UP001500840">
    <property type="component" value="Unassembled WGS sequence"/>
</dbReference>
<feature type="transmembrane region" description="Helical" evidence="2">
    <location>
        <begin position="26"/>
        <end position="47"/>
    </location>
</feature>
<gene>
    <name evidence="3" type="ORF">GCM10023156_50910</name>
</gene>
<feature type="transmembrane region" description="Helical" evidence="2">
    <location>
        <begin position="153"/>
        <end position="175"/>
    </location>
</feature>
<keyword evidence="4" id="KW-1185">Reference proteome</keyword>
<comment type="caution">
    <text evidence="3">The sequence shown here is derived from an EMBL/GenBank/DDBJ whole genome shotgun (WGS) entry which is preliminary data.</text>
</comment>
<sequence>MSTVKSKPLFVERFEAAWQHTRRTQVAGTITWGLVLAFFGLIVLTTTDYLFEVSWGDRAFWLGLISIASLTLAVTWMVIVVNRWSKLRAAKEIETRYPELGQAVRTSLEFGRQSAESLAAAGIQPSLVQALAEETDRKAESLDLSSGAPSNRVWMAVAITSTLAIVIVVATLFSWEWRVATLRALLSDQPYTELSIAPGDQTVTEGESINVAIDVAGRTNRNVIIASRIAGSNDGWNERELTDEDVAASQTRLVKYHSQFKGIVAPIEYRVKAGPVQSPLYRIAVRHPLRIENISAEVTPPQYTGLAASTIDEGNLSVIHGSTVRLNITLDRQPESATVVMTERRRLGPGESPTVETIPLEINDCVATTLLNIDSDQTYTIVAKAADGMELRENKYRIRVRYDQPPEVWFETPAEALEVTSVAEVLLRARVRDDFGLTRAGIVFEVNNEEEYTLAARDYLAKSAALAESESTATETSGQAAFEQATSNPAAGDGAHRWTRDAMERLLPLELFNLEEKDSVTYYAFAEDNLPTGVQRTETDLRFIDIRPFRRVYRLPGEGGGNANGPQIRFLSELISRQRFNLNRTIRMDRKTQSGEEPTLGEVDRIAETEDDLSKSCFELAVFLDEREFDGSDLLFQAEMVMLTAVDSLNVGKFDLSARQQKDALRLLIEGRNTLETLLRKGLSNSQRQALGNFDRMQTQKLRRTKRSQANEDTPEQLVARIRRLASQQQLVAQSLIGIVSAANLPAINGASGGIPGNAMPSADGAYDRDTEQELAETEQSQLDIAIETREVEAAIEQVRESTTLVQSRASQAADSTDEVSGAIARGDTDLAAETARQASEQLRELAANLEGVLATETVQQISMSRDIAAMLAAMQRRVVSSNPDDKTDDDTDADEATKPAAIESREAQTVAARRARLLSETGRTLEDILGSAIASNRMDDGEAVRQLSELLTESELEKVVERMSQIAPMIEQDRAKDAQVEGDDIADRLEVLSRKLDGIYRSVVTPRVARLMELEKRATQQQNELKSLLTNQQISNWHRKTLELMEEIDKTNVASASLDELYAAFQKQGWGKMNDELQWDWERDEQDGFEAPSEYVTGMQSVVDDIQQQLQELMLSDMVSDANEATPPKYKHLVDRYIEVLGGVTP</sequence>
<protein>
    <recommendedName>
        <fullName evidence="5">Chromosome partition protein Smc</fullName>
    </recommendedName>
</protein>
<dbReference type="Pfam" id="PF13779">
    <property type="entry name" value="DUF4175"/>
    <property type="match status" value="1"/>
</dbReference>
<name>A0ABP8NB57_9BACT</name>
<feature type="transmembrane region" description="Helical" evidence="2">
    <location>
        <begin position="59"/>
        <end position="81"/>
    </location>
</feature>
<feature type="region of interest" description="Disordered" evidence="1">
    <location>
        <begin position="879"/>
        <end position="907"/>
    </location>
</feature>